<dbReference type="Proteomes" id="UP000004200">
    <property type="component" value="Unassembled WGS sequence"/>
</dbReference>
<gene>
    <name evidence="4" type="ORF">ThidrDRAFT_1352</name>
</gene>
<dbReference type="Pfam" id="PF13946">
    <property type="entry name" value="DUF4214"/>
    <property type="match status" value="1"/>
</dbReference>
<proteinExistence type="predicted"/>
<feature type="domain" description="Bacterial repeat" evidence="3">
    <location>
        <begin position="90"/>
        <end position="165"/>
    </location>
</feature>
<feature type="domain" description="Bacterial repeat" evidence="3">
    <location>
        <begin position="197"/>
        <end position="250"/>
    </location>
</feature>
<evidence type="ECO:0000256" key="1">
    <source>
        <dbReference type="SAM" id="SignalP"/>
    </source>
</evidence>
<organism evidence="4 5">
    <name type="scientific">Thiorhodococcus drewsii AZ1</name>
    <dbReference type="NCBI Taxonomy" id="765913"/>
    <lineage>
        <taxon>Bacteria</taxon>
        <taxon>Pseudomonadati</taxon>
        <taxon>Pseudomonadota</taxon>
        <taxon>Gammaproteobacteria</taxon>
        <taxon>Chromatiales</taxon>
        <taxon>Chromatiaceae</taxon>
        <taxon>Thiorhodococcus</taxon>
    </lineage>
</organism>
<dbReference type="STRING" id="765913.ThidrDRAFT_1352"/>
<comment type="caution">
    <text evidence="4">The sequence shown here is derived from an EMBL/GenBank/DDBJ whole genome shotgun (WGS) entry which is preliminary data.</text>
</comment>
<feature type="signal peptide" evidence="1">
    <location>
        <begin position="1"/>
        <end position="19"/>
    </location>
</feature>
<evidence type="ECO:0000313" key="5">
    <source>
        <dbReference type="Proteomes" id="UP000004200"/>
    </source>
</evidence>
<dbReference type="AlphaFoldDB" id="G2DYZ3"/>
<dbReference type="InterPro" id="IPR025282">
    <property type="entry name" value="DUF4214"/>
</dbReference>
<dbReference type="eggNOG" id="COG3866">
    <property type="taxonomic scope" value="Bacteria"/>
</dbReference>
<reference evidence="4 5" key="1">
    <citation type="submission" date="2011-06" db="EMBL/GenBank/DDBJ databases">
        <title>The draft genome of Thiorhodococcus drewsii AZ1.</title>
        <authorList>
            <consortium name="US DOE Joint Genome Institute (JGI-PGF)"/>
            <person name="Lucas S."/>
            <person name="Han J."/>
            <person name="Lapidus A."/>
            <person name="Cheng J.-F."/>
            <person name="Goodwin L."/>
            <person name="Pitluck S."/>
            <person name="Peters L."/>
            <person name="Land M.L."/>
            <person name="Hauser L."/>
            <person name="Vogl K."/>
            <person name="Liu Z."/>
            <person name="Imhoff J."/>
            <person name="Thiel V."/>
            <person name="Frigaard N.-U."/>
            <person name="Bryant D.A."/>
            <person name="Woyke T.J."/>
        </authorList>
    </citation>
    <scope>NUCLEOTIDE SEQUENCE [LARGE SCALE GENOMIC DNA]</scope>
    <source>
        <strain evidence="4 5">AZ1</strain>
    </source>
</reference>
<name>G2DYZ3_9GAMM</name>
<dbReference type="EMBL" id="AFWT01000007">
    <property type="protein sequence ID" value="EGV32502.1"/>
    <property type="molecule type" value="Genomic_DNA"/>
</dbReference>
<evidence type="ECO:0000313" key="4">
    <source>
        <dbReference type="EMBL" id="EGV32502.1"/>
    </source>
</evidence>
<dbReference type="OrthoDB" id="5770274at2"/>
<feature type="domain" description="DUF4214" evidence="2">
    <location>
        <begin position="477"/>
        <end position="528"/>
    </location>
</feature>
<evidence type="ECO:0000259" key="3">
    <source>
        <dbReference type="Pfam" id="PF18998"/>
    </source>
</evidence>
<evidence type="ECO:0000259" key="2">
    <source>
        <dbReference type="Pfam" id="PF13946"/>
    </source>
</evidence>
<dbReference type="Pfam" id="PF18998">
    <property type="entry name" value="Flg_new_2"/>
    <property type="match status" value="4"/>
</dbReference>
<sequence length="613" mass="64008">MKQLIVSLLLFTVSGVAYSATPFIDYYNVSSNWTSGIVGEGELIIDEDVILTQDQNIVGNIQITVVAGGQLTNDAYQLTLNGNEPAGITYDLAASTIGNGSITSNPAGIDCGTTCSAQFNEGTSVSLTATPDTAWEFNGWSGACTGTGACRLSMTEDQSVSATFIQEPVGMQSLSVSVSGPGSVSSAPAGILCGVDCQEDFPAGTQVTLTALPNLGASFSGWSGACSVTNASCIVPMDQARNVLAQFTAVSADDLPLVVNIVGEGQVQSSPDGINCTGLCLSRFANGTGLTLTATAAEGWTFAGWEGACAGTSSTCTLSLTSPNTAIATFEPQTVQGEETLDVVVVGLGSVTSTPGDINCGTDCQDSYIQGTRVTLTATPASGSSFIGWGGACIDSSTTATCTLSMDETLLAVAAFGSSATRGESTAWKVAEIYMATMGYAPDNEGLQYWVTNIDTLPQWTPETVAGSFFDQPLVQSVYPPEAGYGSFIDALYRNLFGRGADQEGYTYWLQQLETGQIARQHMIIAMINGGWENPSPDALSDMQRFANRIEVALAFARYQAENGIVYSQMSGANQQYLREIGSNILHGVTTNDSTRDAAINSIPMLLGPFANE</sequence>
<dbReference type="eggNOG" id="COG2931">
    <property type="taxonomic scope" value="Bacteria"/>
</dbReference>
<accession>G2DYZ3</accession>
<feature type="domain" description="Bacterial repeat" evidence="3">
    <location>
        <begin position="278"/>
        <end position="333"/>
    </location>
</feature>
<protein>
    <recommendedName>
        <fullName evidence="6">DUF4214 domain-containing protein</fullName>
    </recommendedName>
</protein>
<dbReference type="InterPro" id="IPR044060">
    <property type="entry name" value="Bacterial_rp_domain"/>
</dbReference>
<keyword evidence="5" id="KW-1185">Reference proteome</keyword>
<feature type="domain" description="Bacterial repeat" evidence="3">
    <location>
        <begin position="356"/>
        <end position="410"/>
    </location>
</feature>
<dbReference type="RefSeq" id="WP_007040066.1">
    <property type="nucleotide sequence ID" value="NZ_AFWT01000007.1"/>
</dbReference>
<keyword evidence="1" id="KW-0732">Signal</keyword>
<feature type="chain" id="PRO_5003429131" description="DUF4214 domain-containing protein" evidence="1">
    <location>
        <begin position="20"/>
        <end position="613"/>
    </location>
</feature>
<evidence type="ECO:0008006" key="6">
    <source>
        <dbReference type="Google" id="ProtNLM"/>
    </source>
</evidence>